<accession>R9GRC0</accession>
<dbReference type="RefSeq" id="WP_016195728.1">
    <property type="nucleotide sequence ID" value="NZ_AQPN01000090.1"/>
</dbReference>
<dbReference type="STRING" id="1150600.ADIARSV_2497"/>
<evidence type="ECO:0000313" key="4">
    <source>
        <dbReference type="EMBL" id="EOR94256.1"/>
    </source>
</evidence>
<gene>
    <name evidence="4" type="ORF">ADIARSV_2497</name>
</gene>
<dbReference type="SUPFAM" id="SSF55961">
    <property type="entry name" value="Bet v1-like"/>
    <property type="match status" value="1"/>
</dbReference>
<dbReference type="Proteomes" id="UP000014174">
    <property type="component" value="Unassembled WGS sequence"/>
</dbReference>
<evidence type="ECO:0000313" key="5">
    <source>
        <dbReference type="Proteomes" id="UP000014174"/>
    </source>
</evidence>
<dbReference type="eggNOG" id="COG3832">
    <property type="taxonomic scope" value="Bacteria"/>
</dbReference>
<proteinExistence type="inferred from homology"/>
<dbReference type="OrthoDB" id="384974at2"/>
<dbReference type="AlphaFoldDB" id="R9GRC0"/>
<comment type="caution">
    <text evidence="4">The sequence shown here is derived from an EMBL/GenBank/DDBJ whole genome shotgun (WGS) entry which is preliminary data.</text>
</comment>
<evidence type="ECO:0000256" key="2">
    <source>
        <dbReference type="SAM" id="MobiDB-lite"/>
    </source>
</evidence>
<feature type="region of interest" description="Disordered" evidence="2">
    <location>
        <begin position="147"/>
        <end position="192"/>
    </location>
</feature>
<feature type="domain" description="Activator of Hsp90 ATPase homologue 1/2-like C-terminal" evidence="3">
    <location>
        <begin position="17"/>
        <end position="148"/>
    </location>
</feature>
<reference evidence="4 5" key="1">
    <citation type="journal article" date="2013" name="Genome Announc.">
        <title>Draft Genome Sequence of Arcticibacter svalbardensis Strain MN12-7T, a Member of the Family Sphingobacteriaceae Isolated from an Arctic Soil Sample.</title>
        <authorList>
            <person name="Shivaji S."/>
            <person name="Ara S."/>
            <person name="Prasad S."/>
            <person name="Manasa B.P."/>
            <person name="Begum Z."/>
            <person name="Singh A."/>
            <person name="Kumar Pinnaka A."/>
        </authorList>
    </citation>
    <scope>NUCLEOTIDE SEQUENCE [LARGE SCALE GENOMIC DNA]</scope>
    <source>
        <strain evidence="4 5">MN12-7</strain>
    </source>
</reference>
<dbReference type="Pfam" id="PF08327">
    <property type="entry name" value="AHSA1"/>
    <property type="match status" value="1"/>
</dbReference>
<comment type="similarity">
    <text evidence="1">Belongs to the AHA1 family.</text>
</comment>
<dbReference type="EMBL" id="AQPN01000090">
    <property type="protein sequence ID" value="EOR94256.1"/>
    <property type="molecule type" value="Genomic_DNA"/>
</dbReference>
<name>R9GRC0_9SPHI</name>
<evidence type="ECO:0000259" key="3">
    <source>
        <dbReference type="Pfam" id="PF08327"/>
    </source>
</evidence>
<keyword evidence="5" id="KW-1185">Reference proteome</keyword>
<dbReference type="Gene3D" id="3.30.530.20">
    <property type="match status" value="1"/>
</dbReference>
<feature type="compositionally biased region" description="Basic and acidic residues" evidence="2">
    <location>
        <begin position="179"/>
        <end position="192"/>
    </location>
</feature>
<sequence>MEASQVNNIEIKKEFPVSKEALYQAWTNADDLKKWWKPLKATLTEVDNTVEKAGKIKYTFENNGIKDFLIITGEYLKVEENAKLVYTWDWVTQEGPLGNASYKLTVNFTDADQGSQIAILQESNSTEEAVMPHQEGWEKSLEDLRTYLTEGQNSTDDQEEEEPTTENRSNQDSGSEDVAGYREAPDQQKVGE</sequence>
<dbReference type="InterPro" id="IPR013538">
    <property type="entry name" value="ASHA1/2-like_C"/>
</dbReference>
<organism evidence="4 5">
    <name type="scientific">Arcticibacter svalbardensis MN12-7</name>
    <dbReference type="NCBI Taxonomy" id="1150600"/>
    <lineage>
        <taxon>Bacteria</taxon>
        <taxon>Pseudomonadati</taxon>
        <taxon>Bacteroidota</taxon>
        <taxon>Sphingobacteriia</taxon>
        <taxon>Sphingobacteriales</taxon>
        <taxon>Sphingobacteriaceae</taxon>
        <taxon>Arcticibacter</taxon>
    </lineage>
</organism>
<protein>
    <recommendedName>
        <fullName evidence="3">Activator of Hsp90 ATPase homologue 1/2-like C-terminal domain-containing protein</fullName>
    </recommendedName>
</protein>
<dbReference type="CDD" id="cd07814">
    <property type="entry name" value="SRPBCC_CalC_Aha1-like"/>
    <property type="match status" value="1"/>
</dbReference>
<dbReference type="InterPro" id="IPR023393">
    <property type="entry name" value="START-like_dom_sf"/>
</dbReference>
<evidence type="ECO:0000256" key="1">
    <source>
        <dbReference type="ARBA" id="ARBA00006817"/>
    </source>
</evidence>